<dbReference type="AlphaFoldDB" id="A0A017SJN8"/>
<dbReference type="STRING" id="1388766.A0A017SJN8"/>
<dbReference type="InterPro" id="IPR029058">
    <property type="entry name" value="AB_hydrolase_fold"/>
</dbReference>
<dbReference type="GeneID" id="63695195"/>
<keyword evidence="2 6" id="KW-0378">Hydrolase</keyword>
<keyword evidence="7" id="KW-1185">Reference proteome</keyword>
<evidence type="ECO:0000259" key="5">
    <source>
        <dbReference type="Pfam" id="PF00135"/>
    </source>
</evidence>
<evidence type="ECO:0000256" key="1">
    <source>
        <dbReference type="ARBA" id="ARBA00005964"/>
    </source>
</evidence>
<evidence type="ECO:0000313" key="6">
    <source>
        <dbReference type="EMBL" id="EYE96884.1"/>
    </source>
</evidence>
<accession>A0A017SJN8</accession>
<dbReference type="Proteomes" id="UP000019804">
    <property type="component" value="Unassembled WGS sequence"/>
</dbReference>
<dbReference type="PANTHER" id="PTHR43918">
    <property type="entry name" value="ACETYLCHOLINESTERASE"/>
    <property type="match status" value="1"/>
</dbReference>
<evidence type="ECO:0000256" key="2">
    <source>
        <dbReference type="ARBA" id="ARBA00022801"/>
    </source>
</evidence>
<keyword evidence="4" id="KW-0732">Signal</keyword>
<dbReference type="GO" id="GO:0052689">
    <property type="term" value="F:carboxylic ester hydrolase activity"/>
    <property type="evidence" value="ECO:0007669"/>
    <property type="project" value="TreeGrafter"/>
</dbReference>
<dbReference type="PANTHER" id="PTHR43918:SF4">
    <property type="entry name" value="CARBOXYLIC ESTER HYDROLASE"/>
    <property type="match status" value="1"/>
</dbReference>
<evidence type="ECO:0000256" key="3">
    <source>
        <dbReference type="SAM" id="MobiDB-lite"/>
    </source>
</evidence>
<feature type="signal peptide" evidence="4">
    <location>
        <begin position="1"/>
        <end position="18"/>
    </location>
</feature>
<feature type="region of interest" description="Disordered" evidence="3">
    <location>
        <begin position="31"/>
        <end position="70"/>
    </location>
</feature>
<feature type="domain" description="Carboxylesterase type B" evidence="5">
    <location>
        <begin position="67"/>
        <end position="188"/>
    </location>
</feature>
<name>A0A017SJN8_ASPRC</name>
<dbReference type="HOGENOM" id="CLU_1440762_0_0_1"/>
<reference evidence="7" key="1">
    <citation type="journal article" date="2014" name="Nat. Commun.">
        <title>Genomic adaptations of the halophilic Dead Sea filamentous fungus Eurotium rubrum.</title>
        <authorList>
            <person name="Kis-Papo T."/>
            <person name="Weig A.R."/>
            <person name="Riley R."/>
            <person name="Persoh D."/>
            <person name="Salamov A."/>
            <person name="Sun H."/>
            <person name="Lipzen A."/>
            <person name="Wasser S.P."/>
            <person name="Rambold G."/>
            <person name="Grigoriev I.V."/>
            <person name="Nevo E."/>
        </authorList>
    </citation>
    <scope>NUCLEOTIDE SEQUENCE [LARGE SCALE GENOMIC DNA]</scope>
    <source>
        <strain evidence="7">CBS 135680</strain>
    </source>
</reference>
<protein>
    <submittedName>
        <fullName evidence="6">Alpha/beta-hydrolase</fullName>
    </submittedName>
</protein>
<dbReference type="SUPFAM" id="SSF53474">
    <property type="entry name" value="alpha/beta-Hydrolases"/>
    <property type="match status" value="1"/>
</dbReference>
<dbReference type="Gene3D" id="3.40.50.1820">
    <property type="entry name" value="alpha/beta hydrolase"/>
    <property type="match status" value="1"/>
</dbReference>
<dbReference type="OrthoDB" id="408631at2759"/>
<dbReference type="InterPro" id="IPR002018">
    <property type="entry name" value="CarbesteraseB"/>
</dbReference>
<dbReference type="EMBL" id="KK088417">
    <property type="protein sequence ID" value="EYE96884.1"/>
    <property type="molecule type" value="Genomic_DNA"/>
</dbReference>
<feature type="chain" id="PRO_5001495738" evidence="4">
    <location>
        <begin position="19"/>
        <end position="188"/>
    </location>
</feature>
<evidence type="ECO:0000256" key="4">
    <source>
        <dbReference type="SAM" id="SignalP"/>
    </source>
</evidence>
<dbReference type="InterPro" id="IPR050654">
    <property type="entry name" value="AChE-related_enzymes"/>
</dbReference>
<dbReference type="RefSeq" id="XP_040640572.1">
    <property type="nucleotide sequence ID" value="XM_040780071.1"/>
</dbReference>
<proteinExistence type="inferred from homology"/>
<sequence>MFNLLLIILAGLLSGGLRYWSPRESPRAYQPLNPLTEPITASTPNTSTKASSWGFHTSKPPSAANASTPTSTWNGSVAATSYAPSCVGYDTSVDANEMAEDCFYLYVIRPHAVSDLANLLAVVFLHGGGFSGGRASESRYNPSYIVDHSIKLGQPILAVSFNYRPSAWGFIYSNEVRDTGATNIGLRD</sequence>
<dbReference type="Pfam" id="PF00135">
    <property type="entry name" value="COesterase"/>
    <property type="match status" value="1"/>
</dbReference>
<evidence type="ECO:0000313" key="7">
    <source>
        <dbReference type="Proteomes" id="UP000019804"/>
    </source>
</evidence>
<feature type="compositionally biased region" description="Polar residues" evidence="3">
    <location>
        <begin position="39"/>
        <end position="55"/>
    </location>
</feature>
<comment type="similarity">
    <text evidence="1">Belongs to the type-B carboxylesterase/lipase family.</text>
</comment>
<gene>
    <name evidence="6" type="ORF">EURHEDRAFT_401300</name>
</gene>
<organism evidence="6 7">
    <name type="scientific">Aspergillus ruber (strain CBS 135680)</name>
    <dbReference type="NCBI Taxonomy" id="1388766"/>
    <lineage>
        <taxon>Eukaryota</taxon>
        <taxon>Fungi</taxon>
        <taxon>Dikarya</taxon>
        <taxon>Ascomycota</taxon>
        <taxon>Pezizomycotina</taxon>
        <taxon>Eurotiomycetes</taxon>
        <taxon>Eurotiomycetidae</taxon>
        <taxon>Eurotiales</taxon>
        <taxon>Aspergillaceae</taxon>
        <taxon>Aspergillus</taxon>
        <taxon>Aspergillus subgen. Aspergillus</taxon>
    </lineage>
</organism>